<dbReference type="Pfam" id="PF21760">
    <property type="entry name" value="SecD_1st"/>
    <property type="match status" value="1"/>
</dbReference>
<accession>A0A5B8XRV3</accession>
<keyword evidence="7 9" id="KW-0811">Translocation</keyword>
<evidence type="ECO:0000256" key="6">
    <source>
        <dbReference type="ARBA" id="ARBA00022989"/>
    </source>
</evidence>
<gene>
    <name evidence="9 13" type="primary">secD</name>
    <name evidence="13" type="ORF">FRD01_02305</name>
</gene>
<dbReference type="KEGG" id="bbae:FRD01_02305"/>
<evidence type="ECO:0000256" key="4">
    <source>
        <dbReference type="ARBA" id="ARBA00022692"/>
    </source>
</evidence>
<dbReference type="GO" id="GO:0005886">
    <property type="term" value="C:plasma membrane"/>
    <property type="evidence" value="ECO:0007669"/>
    <property type="project" value="UniProtKB-SubCell"/>
</dbReference>
<dbReference type="InterPro" id="IPR001036">
    <property type="entry name" value="Acrflvin-R"/>
</dbReference>
<evidence type="ECO:0000256" key="3">
    <source>
        <dbReference type="ARBA" id="ARBA00022475"/>
    </source>
</evidence>
<dbReference type="PANTHER" id="PTHR30081:SF1">
    <property type="entry name" value="PROTEIN TRANSLOCASE SUBUNIT SECD"/>
    <property type="match status" value="1"/>
</dbReference>
<dbReference type="Pfam" id="PF22599">
    <property type="entry name" value="SecDF_P1_head"/>
    <property type="match status" value="1"/>
</dbReference>
<dbReference type="GO" id="GO:0043952">
    <property type="term" value="P:protein transport by the Sec complex"/>
    <property type="evidence" value="ECO:0007669"/>
    <property type="project" value="UniProtKB-UniRule"/>
</dbReference>
<keyword evidence="3 9" id="KW-1003">Cell membrane</keyword>
<dbReference type="NCBIfam" id="TIGR00916">
    <property type="entry name" value="2A0604s01"/>
    <property type="match status" value="1"/>
</dbReference>
<evidence type="ECO:0000256" key="9">
    <source>
        <dbReference type="HAMAP-Rule" id="MF_01463"/>
    </source>
</evidence>
<feature type="transmembrane region" description="Helical" evidence="9">
    <location>
        <begin position="556"/>
        <end position="575"/>
    </location>
</feature>
<reference evidence="13 14" key="1">
    <citation type="submission" date="2019-08" db="EMBL/GenBank/DDBJ databases">
        <authorList>
            <person name="Liang Q."/>
        </authorList>
    </citation>
    <scope>NUCLEOTIDE SEQUENCE [LARGE SCALE GENOMIC DNA]</scope>
    <source>
        <strain evidence="13 14">V1718</strain>
    </source>
</reference>
<evidence type="ECO:0000256" key="8">
    <source>
        <dbReference type="ARBA" id="ARBA00023136"/>
    </source>
</evidence>
<sequence>MSSLKLRWIVVVIALIGAAYGLVPTVFDAMDGKLDGEFPADQGPLASLVMKYDLAPLTLGLDLQGGLLLQYHVLVDRAVQDKLDRTARDVETRLKDRNDGLDVTVTHPDDSDYLVLAFADESGKAALDEEFMEFFQSYKKVDMAGSTVHLVVDEEYITETKDFAVQQAVETIRQRVDALGVAEPSITRQGTSDIVVQLPGLKETDVDRARRLIGQTAQLQFRMVDDAGTNGFFESFSGRLPQGFQLRIIDGGFRSVTHKDKEALKAFFEGKVPDTHIIGYEHNPIYKDVEKTNLDEERSYWKTYYVFKKVELTGDSIQEARTAIDQQFNKPYTALNFDSTGAELFGDLSANNVGKRMAIMLDDIVKSAPVFNEPIRGGRAQISFGSMQSQAELLAEAEDLVIVLRHGALPAPIEKQFETVVGPSLGQDSIDRSVRAFMIGMILVILLMLIYYKAAGFYSCIALTFNMLLIMAALAAIGATLTLPGIAGIILTIGMAVDANVIIYERVREELGAGRGSRESVSLGFEKALSAVVDANVTTGIAGLVLLQYGTGPIRGFAVTLLIGIVSTIFTAVFFTRLMFDTKTPASTSDVISI</sequence>
<dbReference type="InterPro" id="IPR054384">
    <property type="entry name" value="SecDF_P1_head"/>
</dbReference>
<feature type="domain" description="Protein export membrane protein SecD/SecF C-terminal" evidence="10">
    <location>
        <begin position="415"/>
        <end position="576"/>
    </location>
</feature>
<evidence type="ECO:0000256" key="7">
    <source>
        <dbReference type="ARBA" id="ARBA00023010"/>
    </source>
</evidence>
<evidence type="ECO:0000256" key="2">
    <source>
        <dbReference type="ARBA" id="ARBA00022448"/>
    </source>
</evidence>
<comment type="function">
    <text evidence="9">Part of the Sec protein translocase complex. Interacts with the SecYEG preprotein conducting channel. SecDF uses the proton motive force (PMF) to complete protein translocation after the ATP-dependent function of SecA.</text>
</comment>
<dbReference type="InterPro" id="IPR048634">
    <property type="entry name" value="SecD_SecF_C"/>
</dbReference>
<keyword evidence="14" id="KW-1185">Reference proteome</keyword>
<evidence type="ECO:0000259" key="12">
    <source>
        <dbReference type="Pfam" id="PF22599"/>
    </source>
</evidence>
<dbReference type="InterPro" id="IPR005791">
    <property type="entry name" value="SecD"/>
</dbReference>
<keyword evidence="5 9" id="KW-0653">Protein transport</keyword>
<evidence type="ECO:0000256" key="5">
    <source>
        <dbReference type="ARBA" id="ARBA00022927"/>
    </source>
</evidence>
<dbReference type="Gene3D" id="3.30.70.3220">
    <property type="match status" value="1"/>
</dbReference>
<comment type="subunit">
    <text evidence="9">Forms a complex with SecF. Part of the essential Sec protein translocation apparatus which comprises SecA, SecYEG and auxiliary proteins SecDF. Other proteins may also be involved.</text>
</comment>
<dbReference type="GO" id="GO:0065002">
    <property type="term" value="P:intracellular protein transmembrane transport"/>
    <property type="evidence" value="ECO:0007669"/>
    <property type="project" value="UniProtKB-UniRule"/>
</dbReference>
<evidence type="ECO:0000256" key="1">
    <source>
        <dbReference type="ARBA" id="ARBA00004651"/>
    </source>
</evidence>
<name>A0A5B8XRV3_9DELT</name>
<dbReference type="Gene3D" id="1.20.1640.10">
    <property type="entry name" value="Multidrug efflux transporter AcrB transmembrane domain"/>
    <property type="match status" value="1"/>
</dbReference>
<feature type="transmembrane region" description="Helical" evidence="9">
    <location>
        <begin position="457"/>
        <end position="479"/>
    </location>
</feature>
<dbReference type="InterPro" id="IPR022813">
    <property type="entry name" value="SecD/SecF_arch_bac"/>
</dbReference>
<evidence type="ECO:0000313" key="14">
    <source>
        <dbReference type="Proteomes" id="UP000321595"/>
    </source>
</evidence>
<dbReference type="SUPFAM" id="SSF82866">
    <property type="entry name" value="Multidrug efflux transporter AcrB transmembrane domain"/>
    <property type="match status" value="1"/>
</dbReference>
<comment type="caution">
    <text evidence="9">Lacks conserved residue(s) required for the propagation of feature annotation.</text>
</comment>
<feature type="domain" description="SecDF P1 head subdomain" evidence="12">
    <location>
        <begin position="302"/>
        <end position="411"/>
    </location>
</feature>
<evidence type="ECO:0000259" key="11">
    <source>
        <dbReference type="Pfam" id="PF21760"/>
    </source>
</evidence>
<keyword evidence="4 9" id="KW-0812">Transmembrane</keyword>
<protein>
    <recommendedName>
        <fullName evidence="9">Protein translocase subunit SecD</fullName>
    </recommendedName>
</protein>
<keyword evidence="2 9" id="KW-0813">Transport</keyword>
<evidence type="ECO:0000313" key="13">
    <source>
        <dbReference type="EMBL" id="QED26109.1"/>
    </source>
</evidence>
<dbReference type="AlphaFoldDB" id="A0A5B8XRV3"/>
<dbReference type="Pfam" id="PF02355">
    <property type="entry name" value="SecD_SecF_C"/>
    <property type="match status" value="1"/>
</dbReference>
<dbReference type="InterPro" id="IPR048631">
    <property type="entry name" value="SecD_1st"/>
</dbReference>
<dbReference type="HAMAP" id="MF_01463_B">
    <property type="entry name" value="SecD_B"/>
    <property type="match status" value="1"/>
</dbReference>
<feature type="domain" description="Protein translocase subunit SecDF P1" evidence="11">
    <location>
        <begin position="165"/>
        <end position="226"/>
    </location>
</feature>
<dbReference type="FunFam" id="1.20.1640.10:FF:000004">
    <property type="entry name" value="Protein translocase subunit SecD"/>
    <property type="match status" value="1"/>
</dbReference>
<dbReference type="PANTHER" id="PTHR30081">
    <property type="entry name" value="PROTEIN-EXPORT MEMBRANE PROTEIN SEC"/>
    <property type="match status" value="1"/>
</dbReference>
<dbReference type="OrthoDB" id="9805019at2"/>
<dbReference type="Gene3D" id="3.30.1360.200">
    <property type="match status" value="1"/>
</dbReference>
<dbReference type="RefSeq" id="WP_146957264.1">
    <property type="nucleotide sequence ID" value="NZ_CP042467.1"/>
</dbReference>
<dbReference type="GO" id="GO:0006605">
    <property type="term" value="P:protein targeting"/>
    <property type="evidence" value="ECO:0007669"/>
    <property type="project" value="UniProtKB-UniRule"/>
</dbReference>
<dbReference type="GO" id="GO:0015450">
    <property type="term" value="F:protein-transporting ATPase activity"/>
    <property type="evidence" value="ECO:0007669"/>
    <property type="project" value="InterPro"/>
</dbReference>
<organism evidence="13 14">
    <name type="scientific">Microvenator marinus</name>
    <dbReference type="NCBI Taxonomy" id="2600177"/>
    <lineage>
        <taxon>Bacteria</taxon>
        <taxon>Deltaproteobacteria</taxon>
        <taxon>Bradymonadales</taxon>
        <taxon>Microvenatoraceae</taxon>
        <taxon>Microvenator</taxon>
    </lineage>
</organism>
<proteinExistence type="inferred from homology"/>
<dbReference type="PRINTS" id="PR00702">
    <property type="entry name" value="ACRIFLAVINRP"/>
</dbReference>
<comment type="subcellular location">
    <subcellularLocation>
        <location evidence="1 9">Cell membrane</location>
        <topology evidence="1 9">Multi-pass membrane protein</topology>
    </subcellularLocation>
</comment>
<comment type="similarity">
    <text evidence="9">Belongs to the SecD/SecF family. SecD subfamily.</text>
</comment>
<dbReference type="NCBIfam" id="TIGR01129">
    <property type="entry name" value="secD"/>
    <property type="match status" value="1"/>
</dbReference>
<dbReference type="Proteomes" id="UP000321595">
    <property type="component" value="Chromosome"/>
</dbReference>
<keyword evidence="8 9" id="KW-0472">Membrane</keyword>
<dbReference type="EMBL" id="CP042467">
    <property type="protein sequence ID" value="QED26109.1"/>
    <property type="molecule type" value="Genomic_DNA"/>
</dbReference>
<dbReference type="InterPro" id="IPR055344">
    <property type="entry name" value="SecD_SecF_C_bact"/>
</dbReference>
<keyword evidence="6 9" id="KW-1133">Transmembrane helix</keyword>
<feature type="transmembrane region" description="Helical" evidence="9">
    <location>
        <begin position="434"/>
        <end position="452"/>
    </location>
</feature>
<evidence type="ECO:0000259" key="10">
    <source>
        <dbReference type="Pfam" id="PF02355"/>
    </source>
</evidence>